<protein>
    <recommendedName>
        <fullName evidence="4">Transmembrane protein</fullName>
    </recommendedName>
</protein>
<evidence type="ECO:0000313" key="2">
    <source>
        <dbReference type="EMBL" id="KIK96763.1"/>
    </source>
</evidence>
<name>A0A0D0DSY1_9AGAM</name>
<dbReference type="STRING" id="930991.A0A0D0DSY1"/>
<evidence type="ECO:0000313" key="3">
    <source>
        <dbReference type="Proteomes" id="UP000054538"/>
    </source>
</evidence>
<proteinExistence type="predicted"/>
<evidence type="ECO:0008006" key="4">
    <source>
        <dbReference type="Google" id="ProtNLM"/>
    </source>
</evidence>
<feature type="transmembrane region" description="Helical" evidence="1">
    <location>
        <begin position="128"/>
        <end position="145"/>
    </location>
</feature>
<dbReference type="OrthoDB" id="2691220at2759"/>
<dbReference type="AlphaFoldDB" id="A0A0D0DSY1"/>
<keyword evidence="1" id="KW-0472">Membrane</keyword>
<sequence length="243" mass="26367">MERHVLPTVADENPFAVPLAIVRVCSPAVICLATVSLFFSLPERLAASEPCPIGSTVTILLLRVAFTFLLEGLIEIVFAIVSGVWQPCVGCESAALLGIAGCLALCVVGRQKEKDGEEVWTLSRVRCALSFAAILDLTQVLLWVLSINEREVGDICHDNRRGACMSESLHLWVPAVRVMMFGPLLVLLSLVHISCGPTEDQLGGESGERERLLEDAHSCTADMRMRGCKLNLVIFCYVSNEGG</sequence>
<feature type="transmembrane region" description="Helical" evidence="1">
    <location>
        <begin position="171"/>
        <end position="191"/>
    </location>
</feature>
<keyword evidence="1" id="KW-0812">Transmembrane</keyword>
<dbReference type="EMBL" id="KN824970">
    <property type="protein sequence ID" value="KIK96763.1"/>
    <property type="molecule type" value="Genomic_DNA"/>
</dbReference>
<accession>A0A0D0DSY1</accession>
<feature type="transmembrane region" description="Helical" evidence="1">
    <location>
        <begin position="84"/>
        <end position="108"/>
    </location>
</feature>
<feature type="transmembrane region" description="Helical" evidence="1">
    <location>
        <begin position="20"/>
        <end position="41"/>
    </location>
</feature>
<keyword evidence="3" id="KW-1185">Reference proteome</keyword>
<dbReference type="HOGENOM" id="CLU_1199960_0_0_1"/>
<dbReference type="Proteomes" id="UP000054538">
    <property type="component" value="Unassembled WGS sequence"/>
</dbReference>
<reference evidence="2 3" key="1">
    <citation type="submission" date="2014-04" db="EMBL/GenBank/DDBJ databases">
        <authorList>
            <consortium name="DOE Joint Genome Institute"/>
            <person name="Kuo A."/>
            <person name="Kohler A."/>
            <person name="Jargeat P."/>
            <person name="Nagy L.G."/>
            <person name="Floudas D."/>
            <person name="Copeland A."/>
            <person name="Barry K.W."/>
            <person name="Cichocki N."/>
            <person name="Veneault-Fourrey C."/>
            <person name="LaButti K."/>
            <person name="Lindquist E.A."/>
            <person name="Lipzen A."/>
            <person name="Lundell T."/>
            <person name="Morin E."/>
            <person name="Murat C."/>
            <person name="Sun H."/>
            <person name="Tunlid A."/>
            <person name="Henrissat B."/>
            <person name="Grigoriev I.V."/>
            <person name="Hibbett D.S."/>
            <person name="Martin F."/>
            <person name="Nordberg H.P."/>
            <person name="Cantor M.N."/>
            <person name="Hua S.X."/>
        </authorList>
    </citation>
    <scope>NUCLEOTIDE SEQUENCE [LARGE SCALE GENOMIC DNA]</scope>
    <source>
        <strain evidence="2 3">Ve08.2h10</strain>
    </source>
</reference>
<feature type="transmembrane region" description="Helical" evidence="1">
    <location>
        <begin position="53"/>
        <end position="78"/>
    </location>
</feature>
<keyword evidence="1" id="KW-1133">Transmembrane helix</keyword>
<gene>
    <name evidence="2" type="ORF">PAXRUDRAFT_137765</name>
</gene>
<organism evidence="2 3">
    <name type="scientific">Paxillus rubicundulus Ve08.2h10</name>
    <dbReference type="NCBI Taxonomy" id="930991"/>
    <lineage>
        <taxon>Eukaryota</taxon>
        <taxon>Fungi</taxon>
        <taxon>Dikarya</taxon>
        <taxon>Basidiomycota</taxon>
        <taxon>Agaricomycotina</taxon>
        <taxon>Agaricomycetes</taxon>
        <taxon>Agaricomycetidae</taxon>
        <taxon>Boletales</taxon>
        <taxon>Paxilineae</taxon>
        <taxon>Paxillaceae</taxon>
        <taxon>Paxillus</taxon>
    </lineage>
</organism>
<dbReference type="InParanoid" id="A0A0D0DSY1"/>
<reference evidence="3" key="2">
    <citation type="submission" date="2015-01" db="EMBL/GenBank/DDBJ databases">
        <title>Evolutionary Origins and Diversification of the Mycorrhizal Mutualists.</title>
        <authorList>
            <consortium name="DOE Joint Genome Institute"/>
            <consortium name="Mycorrhizal Genomics Consortium"/>
            <person name="Kohler A."/>
            <person name="Kuo A."/>
            <person name="Nagy L.G."/>
            <person name="Floudas D."/>
            <person name="Copeland A."/>
            <person name="Barry K.W."/>
            <person name="Cichocki N."/>
            <person name="Veneault-Fourrey C."/>
            <person name="LaButti K."/>
            <person name="Lindquist E.A."/>
            <person name="Lipzen A."/>
            <person name="Lundell T."/>
            <person name="Morin E."/>
            <person name="Murat C."/>
            <person name="Riley R."/>
            <person name="Ohm R."/>
            <person name="Sun H."/>
            <person name="Tunlid A."/>
            <person name="Henrissat B."/>
            <person name="Grigoriev I.V."/>
            <person name="Hibbett D.S."/>
            <person name="Martin F."/>
        </authorList>
    </citation>
    <scope>NUCLEOTIDE SEQUENCE [LARGE SCALE GENOMIC DNA]</scope>
    <source>
        <strain evidence="3">Ve08.2h10</strain>
    </source>
</reference>
<evidence type="ECO:0000256" key="1">
    <source>
        <dbReference type="SAM" id="Phobius"/>
    </source>
</evidence>